<dbReference type="GO" id="GO:0006357">
    <property type="term" value="P:regulation of transcription by RNA polymerase II"/>
    <property type="evidence" value="ECO:0007669"/>
    <property type="project" value="TreeGrafter"/>
</dbReference>
<evidence type="ECO:0000256" key="1">
    <source>
        <dbReference type="ARBA" id="ARBA00004123"/>
    </source>
</evidence>
<evidence type="ECO:0000256" key="3">
    <source>
        <dbReference type="ARBA" id="ARBA00023163"/>
    </source>
</evidence>
<comment type="subcellular location">
    <subcellularLocation>
        <location evidence="1">Nucleus</location>
    </subcellularLocation>
</comment>
<keyword evidence="6" id="KW-1185">Reference proteome</keyword>
<name>A0AAE0FAG0_9CHLO</name>
<keyword evidence="4" id="KW-0539">Nucleus</keyword>
<dbReference type="Pfam" id="PF12767">
    <property type="entry name" value="SAGA-Tad1"/>
    <property type="match status" value="1"/>
</dbReference>
<dbReference type="GO" id="GO:0003713">
    <property type="term" value="F:transcription coactivator activity"/>
    <property type="evidence" value="ECO:0007669"/>
    <property type="project" value="TreeGrafter"/>
</dbReference>
<accession>A0AAE0FAG0</accession>
<dbReference type="Proteomes" id="UP001190700">
    <property type="component" value="Unassembled WGS sequence"/>
</dbReference>
<reference evidence="5 6" key="1">
    <citation type="journal article" date="2015" name="Genome Biol. Evol.">
        <title>Comparative Genomics of a Bacterivorous Green Alga Reveals Evolutionary Causalities and Consequences of Phago-Mixotrophic Mode of Nutrition.</title>
        <authorList>
            <person name="Burns J.A."/>
            <person name="Paasch A."/>
            <person name="Narechania A."/>
            <person name="Kim E."/>
        </authorList>
    </citation>
    <scope>NUCLEOTIDE SEQUENCE [LARGE SCALE GENOMIC DNA]</scope>
    <source>
        <strain evidence="5 6">PLY_AMNH</strain>
    </source>
</reference>
<dbReference type="PANTHER" id="PTHR21277">
    <property type="entry name" value="TRANSCRIPTIONAL ADAPTER 1"/>
    <property type="match status" value="1"/>
</dbReference>
<proteinExistence type="predicted"/>
<dbReference type="GO" id="GO:0000124">
    <property type="term" value="C:SAGA complex"/>
    <property type="evidence" value="ECO:0007669"/>
    <property type="project" value="UniProtKB-ARBA"/>
</dbReference>
<dbReference type="GO" id="GO:0005634">
    <property type="term" value="C:nucleus"/>
    <property type="evidence" value="ECO:0007669"/>
    <property type="project" value="UniProtKB-SubCell"/>
</dbReference>
<evidence type="ECO:0000313" key="6">
    <source>
        <dbReference type="Proteomes" id="UP001190700"/>
    </source>
</evidence>
<keyword evidence="3" id="KW-0804">Transcription</keyword>
<sequence length="177" mass="19136">MRLEVTQAGAARVWPVMRHGGDPGEGARGVACHEARRENGKRGVHHGKLGTQLVSLHGFALGANSSQYCSAHDLPDEACVTRRIKMIAAEHGLRDIASDCTSCLMAALKLHLTTIIKQCVALTKHITPDLAGQSGDLPHNLAQRPITVRDMMTALEVGPNVLRDSSREQLERIALLL</sequence>
<organism evidence="5 6">
    <name type="scientific">Cymbomonas tetramitiformis</name>
    <dbReference type="NCBI Taxonomy" id="36881"/>
    <lineage>
        <taxon>Eukaryota</taxon>
        <taxon>Viridiplantae</taxon>
        <taxon>Chlorophyta</taxon>
        <taxon>Pyramimonadophyceae</taxon>
        <taxon>Pyramimonadales</taxon>
        <taxon>Pyramimonadaceae</taxon>
        <taxon>Cymbomonas</taxon>
    </lineage>
</organism>
<comment type="caution">
    <text evidence="5">The sequence shown here is derived from an EMBL/GenBank/DDBJ whole genome shotgun (WGS) entry which is preliminary data.</text>
</comment>
<evidence type="ECO:0000256" key="2">
    <source>
        <dbReference type="ARBA" id="ARBA00023015"/>
    </source>
</evidence>
<dbReference type="PANTHER" id="PTHR21277:SF5">
    <property type="entry name" value="TRANSCRIPTIONAL ADAPTER 1"/>
    <property type="match status" value="1"/>
</dbReference>
<evidence type="ECO:0000256" key="4">
    <source>
        <dbReference type="ARBA" id="ARBA00023242"/>
    </source>
</evidence>
<dbReference type="AlphaFoldDB" id="A0AAE0FAG0"/>
<gene>
    <name evidence="5" type="ORF">CYMTET_34855</name>
</gene>
<protein>
    <submittedName>
        <fullName evidence="5">Uncharacterized protein</fullName>
    </submittedName>
</protein>
<dbReference type="InterPro" id="IPR024738">
    <property type="entry name" value="Hfi1/Tada1"/>
</dbReference>
<keyword evidence="2" id="KW-0805">Transcription regulation</keyword>
<evidence type="ECO:0000313" key="5">
    <source>
        <dbReference type="EMBL" id="KAK3255990.1"/>
    </source>
</evidence>
<dbReference type="EMBL" id="LGRX02022062">
    <property type="protein sequence ID" value="KAK3255990.1"/>
    <property type="molecule type" value="Genomic_DNA"/>
</dbReference>